<evidence type="ECO:0000256" key="5">
    <source>
        <dbReference type="ARBA" id="ARBA00023015"/>
    </source>
</evidence>
<comment type="similarity">
    <text evidence="1">Belongs to the sigma-54 factor family.</text>
</comment>
<dbReference type="PANTHER" id="PTHR32248">
    <property type="entry name" value="RNA POLYMERASE SIGMA-54 FACTOR"/>
    <property type="match status" value="1"/>
</dbReference>
<keyword evidence="10" id="KW-1185">Reference proteome</keyword>
<organism evidence="9 10">
    <name type="scientific">Treponema phagedenis</name>
    <dbReference type="NCBI Taxonomy" id="162"/>
    <lineage>
        <taxon>Bacteria</taxon>
        <taxon>Pseudomonadati</taxon>
        <taxon>Spirochaetota</taxon>
        <taxon>Spirochaetia</taxon>
        <taxon>Spirochaetales</taxon>
        <taxon>Treponemataceae</taxon>
        <taxon>Treponema</taxon>
    </lineage>
</organism>
<proteinExistence type="inferred from homology"/>
<dbReference type="InterPro" id="IPR000394">
    <property type="entry name" value="RNA_pol_sigma_54"/>
</dbReference>
<dbReference type="Pfam" id="PF04963">
    <property type="entry name" value="Sigma54_CBD"/>
    <property type="match status" value="1"/>
</dbReference>
<evidence type="ECO:0000313" key="9">
    <source>
        <dbReference type="EMBL" id="CEM61259.1"/>
    </source>
</evidence>
<dbReference type="GO" id="GO:0003677">
    <property type="term" value="F:DNA binding"/>
    <property type="evidence" value="ECO:0007669"/>
    <property type="project" value="UniProtKB-KW"/>
</dbReference>
<dbReference type="GeneID" id="57752564"/>
<evidence type="ECO:0000256" key="6">
    <source>
        <dbReference type="ARBA" id="ARBA00023082"/>
    </source>
</evidence>
<keyword evidence="3" id="KW-0808">Transferase</keyword>
<evidence type="ECO:0000256" key="8">
    <source>
        <dbReference type="ARBA" id="ARBA00023163"/>
    </source>
</evidence>
<dbReference type="OrthoDB" id="9814402at2"/>
<dbReference type="GO" id="GO:0000428">
    <property type="term" value="C:DNA-directed RNA polymerase complex"/>
    <property type="evidence" value="ECO:0007669"/>
    <property type="project" value="UniProtKB-KW"/>
</dbReference>
<dbReference type="GO" id="GO:0016779">
    <property type="term" value="F:nucleotidyltransferase activity"/>
    <property type="evidence" value="ECO:0007669"/>
    <property type="project" value="UniProtKB-KW"/>
</dbReference>
<keyword evidence="4" id="KW-0548">Nucleotidyltransferase</keyword>
<evidence type="ECO:0000256" key="7">
    <source>
        <dbReference type="ARBA" id="ARBA00023125"/>
    </source>
</evidence>
<dbReference type="PIRSF" id="PIRSF000774">
    <property type="entry name" value="RpoN"/>
    <property type="match status" value="1"/>
</dbReference>
<dbReference type="Gene3D" id="1.10.10.60">
    <property type="entry name" value="Homeodomain-like"/>
    <property type="match status" value="1"/>
</dbReference>
<keyword evidence="8" id="KW-0804">Transcription</keyword>
<dbReference type="PROSITE" id="PS50044">
    <property type="entry name" value="SIGMA54_3"/>
    <property type="match status" value="1"/>
</dbReference>
<dbReference type="PROSITE" id="PS00718">
    <property type="entry name" value="SIGMA54_2"/>
    <property type="match status" value="1"/>
</dbReference>
<reference evidence="10" key="1">
    <citation type="submission" date="2015-01" db="EMBL/GenBank/DDBJ databases">
        <authorList>
            <person name="Manzoor Shahid"/>
            <person name="Zubair Saima"/>
        </authorList>
    </citation>
    <scope>NUCLEOTIDE SEQUENCE [LARGE SCALE GENOMIC DNA]</scope>
    <source>
        <strain evidence="10">V1</strain>
    </source>
</reference>
<gene>
    <name evidence="9" type="primary">rpoN</name>
    <name evidence="9" type="ORF">TPHV1_160060</name>
</gene>
<dbReference type="InterPro" id="IPR007634">
    <property type="entry name" value="RNA_pol_sigma_54_DNA-bd"/>
</dbReference>
<dbReference type="Pfam" id="PF00309">
    <property type="entry name" value="Sigma54_AID"/>
    <property type="match status" value="1"/>
</dbReference>
<name>A0A0B7GRL8_TREPH</name>
<dbReference type="GO" id="GO:0016987">
    <property type="term" value="F:sigma factor activity"/>
    <property type="evidence" value="ECO:0007669"/>
    <property type="project" value="UniProtKB-KW"/>
</dbReference>
<dbReference type="GO" id="GO:0006352">
    <property type="term" value="P:DNA-templated transcription initiation"/>
    <property type="evidence" value="ECO:0007669"/>
    <property type="project" value="InterPro"/>
</dbReference>
<keyword evidence="2" id="KW-0240">DNA-directed RNA polymerase</keyword>
<dbReference type="GO" id="GO:0001216">
    <property type="term" value="F:DNA-binding transcription activator activity"/>
    <property type="evidence" value="ECO:0007669"/>
    <property type="project" value="InterPro"/>
</dbReference>
<dbReference type="Proteomes" id="UP000042527">
    <property type="component" value="Unassembled WGS sequence"/>
</dbReference>
<dbReference type="InterPro" id="IPR007046">
    <property type="entry name" value="RNA_pol_sigma_54_core-bd"/>
</dbReference>
<dbReference type="PROSITE" id="PS00717">
    <property type="entry name" value="SIGMA54_1"/>
    <property type="match status" value="1"/>
</dbReference>
<keyword evidence="5" id="KW-0805">Transcription regulation</keyword>
<dbReference type="Pfam" id="PF04552">
    <property type="entry name" value="Sigma54_DBD"/>
    <property type="match status" value="1"/>
</dbReference>
<evidence type="ECO:0000256" key="2">
    <source>
        <dbReference type="ARBA" id="ARBA00022478"/>
    </source>
</evidence>
<dbReference type="PANTHER" id="PTHR32248:SF4">
    <property type="entry name" value="RNA POLYMERASE SIGMA-54 FACTOR"/>
    <property type="match status" value="1"/>
</dbReference>
<dbReference type="NCBIfam" id="TIGR02395">
    <property type="entry name" value="rpoN_sigma"/>
    <property type="match status" value="1"/>
</dbReference>
<accession>A0A0B7GRL8</accession>
<evidence type="ECO:0000256" key="3">
    <source>
        <dbReference type="ARBA" id="ARBA00022679"/>
    </source>
</evidence>
<sequence>MKQRQRLVQQQRLVLNQQLVQGFSLIKLSANDLREEVLKQVESNPALTIVSDPLRKEGETAAAESIRKLQNQPSVLRYTSEAEGKLASDNFQNFLENRAEEQRETIRDVLNEQLLYQKKDPDILTTARILVQDLDLQGFFILPPERFIQSAPEELKSVLQKNLTAAISLLQKLEPQGCAVFNFKESLAVQAELRFSGFSDPLYDYTIRLLKNHSELLFSSEKDLQRKLTPSVLSKRINEAKIFPRPIDAEDAEDILSLIQELHPYPGRSVLEEQPPESDSFFAPDVIVKKTDTGFTAEINNQTIPVIAIREDYAKNLSGAQNKNKSAAKEQLRDAQTLIDLLAYRDQTLLKITEALLNFQQDFFRYGPAKHSPLRMLDVAEAVGIHVSTVSRAVNNKYLQYEHKNYPLRYFFSSRLMSVAEAKSGIKKTYTSSQYSKESVKHRIKKIVEQWRKNNPNKKISDQTVSDILKQEGIQCARRTVNKYRTELRTEPAF</sequence>
<dbReference type="EMBL" id="CDNC01000008">
    <property type="protein sequence ID" value="CEM61259.1"/>
    <property type="molecule type" value="Genomic_DNA"/>
</dbReference>
<evidence type="ECO:0000256" key="4">
    <source>
        <dbReference type="ARBA" id="ARBA00022695"/>
    </source>
</evidence>
<keyword evidence="7" id="KW-0238">DNA-binding</keyword>
<dbReference type="AlphaFoldDB" id="A0A0B7GRL8"/>
<keyword evidence="6" id="KW-0731">Sigma factor</keyword>
<evidence type="ECO:0000313" key="10">
    <source>
        <dbReference type="Proteomes" id="UP000042527"/>
    </source>
</evidence>
<dbReference type="RefSeq" id="WP_024752341.1">
    <property type="nucleotide sequence ID" value="NZ_CDNC01000008.1"/>
</dbReference>
<evidence type="ECO:0000256" key="1">
    <source>
        <dbReference type="ARBA" id="ARBA00008798"/>
    </source>
</evidence>
<protein>
    <submittedName>
        <fullName evidence="9">RNA polymerase sigma-54 factor</fullName>
    </submittedName>
</protein>